<reference evidence="2 3" key="1">
    <citation type="submission" date="2024-02" db="EMBL/GenBank/DDBJ databases">
        <authorList>
            <person name="Chen Y."/>
            <person name="Shah S."/>
            <person name="Dougan E. K."/>
            <person name="Thang M."/>
            <person name="Chan C."/>
        </authorList>
    </citation>
    <scope>NUCLEOTIDE SEQUENCE [LARGE SCALE GENOMIC DNA]</scope>
</reference>
<evidence type="ECO:0000313" key="3">
    <source>
        <dbReference type="Proteomes" id="UP001642484"/>
    </source>
</evidence>
<organism evidence="2 3">
    <name type="scientific">Durusdinium trenchii</name>
    <dbReference type="NCBI Taxonomy" id="1381693"/>
    <lineage>
        <taxon>Eukaryota</taxon>
        <taxon>Sar</taxon>
        <taxon>Alveolata</taxon>
        <taxon>Dinophyceae</taxon>
        <taxon>Suessiales</taxon>
        <taxon>Symbiodiniaceae</taxon>
        <taxon>Durusdinium</taxon>
    </lineage>
</organism>
<dbReference type="PANTHER" id="PTHR19879">
    <property type="entry name" value="TRANSCRIPTION INITIATION FACTOR TFIID"/>
    <property type="match status" value="1"/>
</dbReference>
<accession>A0ABP0N3D6</accession>
<feature type="repeat" description="WD" evidence="1">
    <location>
        <begin position="50"/>
        <end position="91"/>
    </location>
</feature>
<dbReference type="Gene3D" id="2.130.10.10">
    <property type="entry name" value="YVTN repeat-like/Quinoprotein amine dehydrogenase"/>
    <property type="match status" value="1"/>
</dbReference>
<feature type="repeat" description="WD" evidence="1">
    <location>
        <begin position="91"/>
        <end position="123"/>
    </location>
</feature>
<protein>
    <submittedName>
        <fullName evidence="2">Uncharacterized protein</fullName>
    </submittedName>
</protein>
<name>A0ABP0N3D6_9DINO</name>
<dbReference type="SUPFAM" id="SSF50998">
    <property type="entry name" value="Quinoprotein alcohol dehydrogenase-like"/>
    <property type="match status" value="1"/>
</dbReference>
<feature type="non-terminal residue" evidence="2">
    <location>
        <position position="173"/>
    </location>
</feature>
<evidence type="ECO:0000256" key="1">
    <source>
        <dbReference type="PROSITE-ProRule" id="PRU00221"/>
    </source>
</evidence>
<gene>
    <name evidence="2" type="ORF">CCMP2556_LOCUS28420</name>
</gene>
<dbReference type="PROSITE" id="PS50082">
    <property type="entry name" value="WD_REPEATS_2"/>
    <property type="match status" value="2"/>
</dbReference>
<dbReference type="InterPro" id="IPR011047">
    <property type="entry name" value="Quinoprotein_ADH-like_sf"/>
</dbReference>
<keyword evidence="1" id="KW-0853">WD repeat</keyword>
<comment type="caution">
    <text evidence="2">The sequence shown here is derived from an EMBL/GenBank/DDBJ whole genome shotgun (WGS) entry which is preliminary data.</text>
</comment>
<dbReference type="EMBL" id="CAXAMN010021291">
    <property type="protein sequence ID" value="CAK9057607.1"/>
    <property type="molecule type" value="Genomic_DNA"/>
</dbReference>
<dbReference type="PROSITE" id="PS50294">
    <property type="entry name" value="WD_REPEATS_REGION"/>
    <property type="match status" value="1"/>
</dbReference>
<dbReference type="InterPro" id="IPR001680">
    <property type="entry name" value="WD40_rpt"/>
</dbReference>
<proteinExistence type="predicted"/>
<dbReference type="SMART" id="SM00320">
    <property type="entry name" value="WD40"/>
    <property type="match status" value="2"/>
</dbReference>
<evidence type="ECO:0000313" key="2">
    <source>
        <dbReference type="EMBL" id="CAK9057607.1"/>
    </source>
</evidence>
<dbReference type="Pfam" id="PF00400">
    <property type="entry name" value="WD40"/>
    <property type="match status" value="2"/>
</dbReference>
<dbReference type="Proteomes" id="UP001642484">
    <property type="component" value="Unassembled WGS sequence"/>
</dbReference>
<dbReference type="PANTHER" id="PTHR19879:SF9">
    <property type="entry name" value="TRANSCRIPTION INITIATION FACTOR TFIID SUBUNIT 5"/>
    <property type="match status" value="1"/>
</dbReference>
<keyword evidence="3" id="KW-1185">Reference proteome</keyword>
<dbReference type="InterPro" id="IPR015943">
    <property type="entry name" value="WD40/YVTN_repeat-like_dom_sf"/>
</dbReference>
<sequence length="173" mass="19302">MAVRVRPLKLPTWRSFLSRPTTSAIDRVGARWTPSLWPQVRGFGAVGQGVQVHRRPVRSVNFAPDGQRLCTASEDGTAKVFDLSTGKLLKEVDHHNTIWWADFSQDGQMLVTCSDDRSVRVYDCSRWELLDAGTRVRTTGVYAGVVCAVFEGLERNWGETKPLKTTLGFGFCA</sequence>